<comment type="caution">
    <text evidence="2">The sequence shown here is derived from an EMBL/GenBank/DDBJ whole genome shotgun (WGS) entry which is preliminary data.</text>
</comment>
<protein>
    <submittedName>
        <fullName evidence="2">Uncharacterized protein</fullName>
    </submittedName>
</protein>
<evidence type="ECO:0000313" key="2">
    <source>
        <dbReference type="EMBL" id="EPH41036.1"/>
    </source>
</evidence>
<keyword evidence="1" id="KW-0812">Transmembrane</keyword>
<sequence>MLHEDLPNHCSDLHTDRFPFEKSCTHQDGTVEGANSLLFEGIFFGAMIAGVVCLAAVLLLEAGRRK</sequence>
<evidence type="ECO:0000256" key="1">
    <source>
        <dbReference type="SAM" id="Phobius"/>
    </source>
</evidence>
<dbReference type="Proteomes" id="UP000014629">
    <property type="component" value="Unassembled WGS sequence"/>
</dbReference>
<proteinExistence type="predicted"/>
<reference evidence="2 3" key="1">
    <citation type="submission" date="2013-02" db="EMBL/GenBank/DDBJ databases">
        <title>Draft Genome Sequence of Streptomyces aurantiacus, Which Produces Setomimycin.</title>
        <authorList>
            <person name="Gruening B.A."/>
            <person name="Praeg A."/>
            <person name="Erxleben A."/>
            <person name="Guenther S."/>
            <person name="Mueller M."/>
        </authorList>
    </citation>
    <scope>NUCLEOTIDE SEQUENCE [LARGE SCALE GENOMIC DNA]</scope>
    <source>
        <strain evidence="2 3">JA 4570</strain>
    </source>
</reference>
<dbReference type="AlphaFoldDB" id="S3ZBF4"/>
<organism evidence="2 3">
    <name type="scientific">Streptomyces aurantiacus JA 4570</name>
    <dbReference type="NCBI Taxonomy" id="1286094"/>
    <lineage>
        <taxon>Bacteria</taxon>
        <taxon>Bacillati</taxon>
        <taxon>Actinomycetota</taxon>
        <taxon>Actinomycetes</taxon>
        <taxon>Kitasatosporales</taxon>
        <taxon>Streptomycetaceae</taxon>
        <taxon>Streptomyces</taxon>
        <taxon>Streptomyces aurantiacus group</taxon>
    </lineage>
</organism>
<accession>S3ZBF4</accession>
<keyword evidence="1" id="KW-0472">Membrane</keyword>
<feature type="transmembrane region" description="Helical" evidence="1">
    <location>
        <begin position="41"/>
        <end position="60"/>
    </location>
</feature>
<evidence type="ECO:0000313" key="3">
    <source>
        <dbReference type="Proteomes" id="UP000014629"/>
    </source>
</evidence>
<dbReference type="EMBL" id="AOPZ01000349">
    <property type="protein sequence ID" value="EPH41036.1"/>
    <property type="molecule type" value="Genomic_DNA"/>
</dbReference>
<name>S3ZBF4_9ACTN</name>
<keyword evidence="3" id="KW-1185">Reference proteome</keyword>
<dbReference type="PATRIC" id="fig|1286094.4.peg.5847"/>
<keyword evidence="1" id="KW-1133">Transmembrane helix</keyword>
<gene>
    <name evidence="2" type="ORF">STRAU_5914</name>
</gene>